<sequence length="176" mass="19833">LFYFFHFSFIIHMCIQGLVHFSPAPTSLTPTPPGPVVLLLWSRDATMEPVQEGPITHPVLLFSFIGNADKLLHIQIEDSVEANLTPFFRHICHFMDIHLELGSVVLVFSTRGISRSCAAVVAFLMHRNEETAKKSWTHVKMCKNDVRPNRGLVTQLLDWEKIVLGVSVSNVLDLLS</sequence>
<evidence type="ECO:0000256" key="1">
    <source>
        <dbReference type="SAM" id="SignalP"/>
    </source>
</evidence>
<dbReference type="GO" id="GO:0062030">
    <property type="term" value="P:negative regulation of stress granule assembly"/>
    <property type="evidence" value="ECO:0007669"/>
    <property type="project" value="TreeGrafter"/>
</dbReference>
<gene>
    <name evidence="3" type="primary">Styxl1</name>
</gene>
<evidence type="ECO:0000313" key="3">
    <source>
        <dbReference type="Ensembl" id="ENSCCNP00000004624.1"/>
    </source>
</evidence>
<dbReference type="InterPro" id="IPR000340">
    <property type="entry name" value="Dual-sp_phosphatase_cat-dom"/>
</dbReference>
<name>A0A8C0W7I3_CASCN</name>
<dbReference type="PANTHER" id="PTHR46659">
    <property type="entry name" value="SERINE/THREONINE/TYROSINE-INTERACTING-LIKE PROTEIN 1"/>
    <property type="match status" value="1"/>
</dbReference>
<dbReference type="GO" id="GO:0004864">
    <property type="term" value="F:protein phosphatase inhibitor activity"/>
    <property type="evidence" value="ECO:0007669"/>
    <property type="project" value="TreeGrafter"/>
</dbReference>
<dbReference type="SUPFAM" id="SSF52799">
    <property type="entry name" value="(Phosphotyrosine protein) phosphatases II"/>
    <property type="match status" value="1"/>
</dbReference>
<dbReference type="GO" id="GO:0005739">
    <property type="term" value="C:mitochondrion"/>
    <property type="evidence" value="ECO:0007669"/>
    <property type="project" value="TreeGrafter"/>
</dbReference>
<dbReference type="PANTHER" id="PTHR46659:SF1">
    <property type="entry name" value="SERINE_THREONINE_TYROSINE-INTERACTING-LIKE PROTEIN 1"/>
    <property type="match status" value="1"/>
</dbReference>
<dbReference type="InterPro" id="IPR053272">
    <property type="entry name" value="STY_interacting-like"/>
</dbReference>
<dbReference type="SMART" id="SM00195">
    <property type="entry name" value="DSPc"/>
    <property type="match status" value="1"/>
</dbReference>
<dbReference type="GO" id="GO:0001691">
    <property type="term" value="F:pseudophosphatase activity"/>
    <property type="evidence" value="ECO:0007669"/>
    <property type="project" value="TreeGrafter"/>
</dbReference>
<feature type="domain" description="Tyrosine-protein phosphatase" evidence="2">
    <location>
        <begin position="27"/>
        <end position="162"/>
    </location>
</feature>
<dbReference type="GO" id="GO:2001244">
    <property type="term" value="P:positive regulation of intrinsic apoptotic signaling pathway"/>
    <property type="evidence" value="ECO:0007669"/>
    <property type="project" value="TreeGrafter"/>
</dbReference>
<keyword evidence="1" id="KW-0732">Signal</keyword>
<proteinExistence type="predicted"/>
<dbReference type="AlphaFoldDB" id="A0A8C0W7I3"/>
<dbReference type="Pfam" id="PF00782">
    <property type="entry name" value="DSPc"/>
    <property type="match status" value="1"/>
</dbReference>
<dbReference type="GO" id="GO:0019903">
    <property type="term" value="F:protein phosphatase binding"/>
    <property type="evidence" value="ECO:0007669"/>
    <property type="project" value="TreeGrafter"/>
</dbReference>
<organism evidence="3">
    <name type="scientific">Castor canadensis</name>
    <name type="common">American beaver</name>
    <dbReference type="NCBI Taxonomy" id="51338"/>
    <lineage>
        <taxon>Eukaryota</taxon>
        <taxon>Metazoa</taxon>
        <taxon>Chordata</taxon>
        <taxon>Craniata</taxon>
        <taxon>Vertebrata</taxon>
        <taxon>Euteleostomi</taxon>
        <taxon>Mammalia</taxon>
        <taxon>Eutheria</taxon>
        <taxon>Euarchontoglires</taxon>
        <taxon>Glires</taxon>
        <taxon>Rodentia</taxon>
        <taxon>Castorimorpha</taxon>
        <taxon>Castoridae</taxon>
        <taxon>Castor</taxon>
    </lineage>
</organism>
<reference evidence="3" key="1">
    <citation type="submission" date="2023-09" db="UniProtKB">
        <authorList>
            <consortium name="Ensembl"/>
        </authorList>
    </citation>
    <scope>IDENTIFICATION</scope>
</reference>
<feature type="chain" id="PRO_5034879155" description="Tyrosine-protein phosphatase domain-containing protein" evidence="1">
    <location>
        <begin position="22"/>
        <end position="176"/>
    </location>
</feature>
<dbReference type="InterPro" id="IPR020422">
    <property type="entry name" value="TYR_PHOSPHATASE_DUAL_dom"/>
</dbReference>
<evidence type="ECO:0000259" key="2">
    <source>
        <dbReference type="SMART" id="SM00195"/>
    </source>
</evidence>
<dbReference type="InterPro" id="IPR029021">
    <property type="entry name" value="Prot-tyrosine_phosphatase-like"/>
</dbReference>
<feature type="signal peptide" evidence="1">
    <location>
        <begin position="1"/>
        <end position="21"/>
    </location>
</feature>
<protein>
    <recommendedName>
        <fullName evidence="2">Tyrosine-protein phosphatase domain-containing protein</fullName>
    </recommendedName>
</protein>
<accession>A0A8C0W7I3</accession>
<dbReference type="Gene3D" id="3.90.190.10">
    <property type="entry name" value="Protein tyrosine phosphatase superfamily"/>
    <property type="match status" value="1"/>
</dbReference>
<dbReference type="Ensembl" id="ENSCCNT00000006084.1">
    <property type="protein sequence ID" value="ENSCCNP00000004624.1"/>
    <property type="gene ID" value="ENSCCNG00000004939.1"/>
</dbReference>